<feature type="region of interest" description="Disordered" evidence="1">
    <location>
        <begin position="27"/>
        <end position="55"/>
    </location>
</feature>
<dbReference type="RefSeq" id="XP_005711586.1">
    <property type="nucleotide sequence ID" value="XM_005711529.1"/>
</dbReference>
<evidence type="ECO:0000256" key="1">
    <source>
        <dbReference type="SAM" id="MobiDB-lite"/>
    </source>
</evidence>
<keyword evidence="3" id="KW-1185">Reference proteome</keyword>
<gene>
    <name evidence="2" type="ORF">CHC_T00007803001</name>
</gene>
<evidence type="ECO:0000313" key="2">
    <source>
        <dbReference type="EMBL" id="CDF41292.1"/>
    </source>
</evidence>
<protein>
    <submittedName>
        <fullName evidence="2">Uncharacterized protein</fullName>
    </submittedName>
</protein>
<dbReference type="KEGG" id="ccp:CHC_T00007803001"/>
<name>R7QS26_CHOCR</name>
<dbReference type="AlphaFoldDB" id="R7QS26"/>
<dbReference type="Gramene" id="CDF41292">
    <property type="protein sequence ID" value="CDF41292"/>
    <property type="gene ID" value="CHC_T00007803001"/>
</dbReference>
<proteinExistence type="predicted"/>
<organism evidence="2 3">
    <name type="scientific">Chondrus crispus</name>
    <name type="common">Carrageen Irish moss</name>
    <name type="synonym">Polymorpha crispa</name>
    <dbReference type="NCBI Taxonomy" id="2769"/>
    <lineage>
        <taxon>Eukaryota</taxon>
        <taxon>Rhodophyta</taxon>
        <taxon>Florideophyceae</taxon>
        <taxon>Rhodymeniophycidae</taxon>
        <taxon>Gigartinales</taxon>
        <taxon>Gigartinaceae</taxon>
        <taxon>Chondrus</taxon>
    </lineage>
</organism>
<dbReference type="GeneID" id="17319305"/>
<dbReference type="EMBL" id="HG002348">
    <property type="protein sequence ID" value="CDF41292.1"/>
    <property type="molecule type" value="Genomic_DNA"/>
</dbReference>
<sequence>MRFGPYLSITGPITEKLKNKVMHMLSQPAAPVDPPKSSSSAIVPKLDTSNSTCLL</sequence>
<evidence type="ECO:0000313" key="3">
    <source>
        <dbReference type="Proteomes" id="UP000012073"/>
    </source>
</evidence>
<dbReference type="Proteomes" id="UP000012073">
    <property type="component" value="Unassembled WGS sequence"/>
</dbReference>
<reference evidence="3" key="1">
    <citation type="journal article" date="2013" name="Proc. Natl. Acad. Sci. U.S.A.">
        <title>Genome structure and metabolic features in the red seaweed Chondrus crispus shed light on evolution of the Archaeplastida.</title>
        <authorList>
            <person name="Collen J."/>
            <person name="Porcel B."/>
            <person name="Carre W."/>
            <person name="Ball S.G."/>
            <person name="Chaparro C."/>
            <person name="Tonon T."/>
            <person name="Barbeyron T."/>
            <person name="Michel G."/>
            <person name="Noel B."/>
            <person name="Valentin K."/>
            <person name="Elias M."/>
            <person name="Artiguenave F."/>
            <person name="Arun A."/>
            <person name="Aury J.M."/>
            <person name="Barbosa-Neto J.F."/>
            <person name="Bothwell J.H."/>
            <person name="Bouget F.Y."/>
            <person name="Brillet L."/>
            <person name="Cabello-Hurtado F."/>
            <person name="Capella-Gutierrez S."/>
            <person name="Charrier B."/>
            <person name="Cladiere L."/>
            <person name="Cock J.M."/>
            <person name="Coelho S.M."/>
            <person name="Colleoni C."/>
            <person name="Czjzek M."/>
            <person name="Da Silva C."/>
            <person name="Delage L."/>
            <person name="Denoeud F."/>
            <person name="Deschamps P."/>
            <person name="Dittami S.M."/>
            <person name="Gabaldon T."/>
            <person name="Gachon C.M."/>
            <person name="Groisillier A."/>
            <person name="Herve C."/>
            <person name="Jabbari K."/>
            <person name="Katinka M."/>
            <person name="Kloareg B."/>
            <person name="Kowalczyk N."/>
            <person name="Labadie K."/>
            <person name="Leblanc C."/>
            <person name="Lopez P.J."/>
            <person name="McLachlan D.H."/>
            <person name="Meslet-Cladiere L."/>
            <person name="Moustafa A."/>
            <person name="Nehr Z."/>
            <person name="Nyvall Collen P."/>
            <person name="Panaud O."/>
            <person name="Partensky F."/>
            <person name="Poulain J."/>
            <person name="Rensing S.A."/>
            <person name="Rousvoal S."/>
            <person name="Samson G."/>
            <person name="Symeonidi A."/>
            <person name="Weissenbach J."/>
            <person name="Zambounis A."/>
            <person name="Wincker P."/>
            <person name="Boyen C."/>
        </authorList>
    </citation>
    <scope>NUCLEOTIDE SEQUENCE [LARGE SCALE GENOMIC DNA]</scope>
    <source>
        <strain evidence="3">cv. Stackhouse</strain>
    </source>
</reference>
<accession>R7QS26</accession>
<feature type="compositionally biased region" description="Polar residues" evidence="1">
    <location>
        <begin position="36"/>
        <end position="55"/>
    </location>
</feature>